<dbReference type="HOGENOM" id="CLU_2734620_0_0_4"/>
<proteinExistence type="predicted"/>
<gene>
    <name evidence="1" type="ORF">GJA_1132</name>
</gene>
<name>W0V1N5_9BURK</name>
<organism evidence="1 2">
    <name type="scientific">Janthinobacterium agaricidamnosum NBRC 102515 = DSM 9628</name>
    <dbReference type="NCBI Taxonomy" id="1349767"/>
    <lineage>
        <taxon>Bacteria</taxon>
        <taxon>Pseudomonadati</taxon>
        <taxon>Pseudomonadota</taxon>
        <taxon>Betaproteobacteria</taxon>
        <taxon>Burkholderiales</taxon>
        <taxon>Oxalobacteraceae</taxon>
        <taxon>Janthinobacterium</taxon>
    </lineage>
</organism>
<sequence length="71" mass="8387">MWKFWIQRFLQHDCMVIRLYPVVYLAWQQIVTAGMVLPVSCNMCLHRIQKTETGGKKMSMAVLYRLALKVI</sequence>
<keyword evidence="2" id="KW-1185">Reference proteome</keyword>
<dbReference type="KEGG" id="jag:GJA_1132"/>
<dbReference type="AlphaFoldDB" id="W0V1N5"/>
<evidence type="ECO:0000313" key="2">
    <source>
        <dbReference type="Proteomes" id="UP000027604"/>
    </source>
</evidence>
<dbReference type="EMBL" id="HG322949">
    <property type="protein sequence ID" value="CDG81786.1"/>
    <property type="molecule type" value="Genomic_DNA"/>
</dbReference>
<accession>W0V1N5</accession>
<evidence type="ECO:0000313" key="1">
    <source>
        <dbReference type="EMBL" id="CDG81786.1"/>
    </source>
</evidence>
<dbReference type="Proteomes" id="UP000027604">
    <property type="component" value="Chromosome I"/>
</dbReference>
<protein>
    <submittedName>
        <fullName evidence="1">Uncharacterized protein</fullName>
    </submittedName>
</protein>
<dbReference type="STRING" id="1349767.GJA_1132"/>
<reference evidence="1 2" key="1">
    <citation type="journal article" date="2015" name="Genome Announc.">
        <title>Genome Sequence of Mushroom Soft-Rot Pathogen Janthinobacterium agaricidamnosum.</title>
        <authorList>
            <person name="Graupner K."/>
            <person name="Lackner G."/>
            <person name="Hertweck C."/>
        </authorList>
    </citation>
    <scope>NUCLEOTIDE SEQUENCE [LARGE SCALE GENOMIC DNA]</scope>
    <source>
        <strain evidence="2">NBRC 102515 / DSM 9628</strain>
    </source>
</reference>